<keyword evidence="1" id="KW-0472">Membrane</keyword>
<organism evidence="2 3">
    <name type="scientific">Phascolomyces articulosus</name>
    <dbReference type="NCBI Taxonomy" id="60185"/>
    <lineage>
        <taxon>Eukaryota</taxon>
        <taxon>Fungi</taxon>
        <taxon>Fungi incertae sedis</taxon>
        <taxon>Mucoromycota</taxon>
        <taxon>Mucoromycotina</taxon>
        <taxon>Mucoromycetes</taxon>
        <taxon>Mucorales</taxon>
        <taxon>Lichtheimiaceae</taxon>
        <taxon>Phascolomyces</taxon>
    </lineage>
</organism>
<dbReference type="AlphaFoldDB" id="A0AAD5JR16"/>
<keyword evidence="1" id="KW-1133">Transmembrane helix</keyword>
<gene>
    <name evidence="2" type="ORF">BDA99DRAFT_522581</name>
</gene>
<comment type="caution">
    <text evidence="2">The sequence shown here is derived from an EMBL/GenBank/DDBJ whole genome shotgun (WGS) entry which is preliminary data.</text>
</comment>
<feature type="transmembrane region" description="Helical" evidence="1">
    <location>
        <begin position="29"/>
        <end position="49"/>
    </location>
</feature>
<dbReference type="Proteomes" id="UP001209540">
    <property type="component" value="Unassembled WGS sequence"/>
</dbReference>
<evidence type="ECO:0000256" key="1">
    <source>
        <dbReference type="SAM" id="Phobius"/>
    </source>
</evidence>
<accession>A0AAD5JR16</accession>
<protein>
    <submittedName>
        <fullName evidence="2">Uncharacterized protein</fullName>
    </submittedName>
</protein>
<proteinExistence type="predicted"/>
<keyword evidence="3" id="KW-1185">Reference proteome</keyword>
<reference evidence="2" key="1">
    <citation type="journal article" date="2022" name="IScience">
        <title>Evolution of zygomycete secretomes and the origins of terrestrial fungal ecologies.</title>
        <authorList>
            <person name="Chang Y."/>
            <person name="Wang Y."/>
            <person name="Mondo S."/>
            <person name="Ahrendt S."/>
            <person name="Andreopoulos W."/>
            <person name="Barry K."/>
            <person name="Beard J."/>
            <person name="Benny G.L."/>
            <person name="Blankenship S."/>
            <person name="Bonito G."/>
            <person name="Cuomo C."/>
            <person name="Desiro A."/>
            <person name="Gervers K.A."/>
            <person name="Hundley H."/>
            <person name="Kuo A."/>
            <person name="LaButti K."/>
            <person name="Lang B.F."/>
            <person name="Lipzen A."/>
            <person name="O'Donnell K."/>
            <person name="Pangilinan J."/>
            <person name="Reynolds N."/>
            <person name="Sandor L."/>
            <person name="Smith M.E."/>
            <person name="Tsang A."/>
            <person name="Grigoriev I.V."/>
            <person name="Stajich J.E."/>
            <person name="Spatafora J.W."/>
        </authorList>
    </citation>
    <scope>NUCLEOTIDE SEQUENCE</scope>
    <source>
        <strain evidence="2">RSA 2281</strain>
    </source>
</reference>
<name>A0AAD5JR16_9FUNG</name>
<reference evidence="2" key="2">
    <citation type="submission" date="2023-02" db="EMBL/GenBank/DDBJ databases">
        <authorList>
            <consortium name="DOE Joint Genome Institute"/>
            <person name="Mondo S.J."/>
            <person name="Chang Y."/>
            <person name="Wang Y."/>
            <person name="Ahrendt S."/>
            <person name="Andreopoulos W."/>
            <person name="Barry K."/>
            <person name="Beard J."/>
            <person name="Benny G.L."/>
            <person name="Blankenship S."/>
            <person name="Bonito G."/>
            <person name="Cuomo C."/>
            <person name="Desiro A."/>
            <person name="Gervers K.A."/>
            <person name="Hundley H."/>
            <person name="Kuo A."/>
            <person name="LaButti K."/>
            <person name="Lang B.F."/>
            <person name="Lipzen A."/>
            <person name="O'Donnell K."/>
            <person name="Pangilinan J."/>
            <person name="Reynolds N."/>
            <person name="Sandor L."/>
            <person name="Smith M.W."/>
            <person name="Tsang A."/>
            <person name="Grigoriev I.V."/>
            <person name="Stajich J.E."/>
            <person name="Spatafora J.W."/>
        </authorList>
    </citation>
    <scope>NUCLEOTIDE SEQUENCE</scope>
    <source>
        <strain evidence="2">RSA 2281</strain>
    </source>
</reference>
<evidence type="ECO:0000313" key="2">
    <source>
        <dbReference type="EMBL" id="KAI9250472.1"/>
    </source>
</evidence>
<dbReference type="EMBL" id="JAIXMP010000032">
    <property type="protein sequence ID" value="KAI9250472.1"/>
    <property type="molecule type" value="Genomic_DNA"/>
</dbReference>
<sequence length="88" mass="9417">MQLQLLLAVVDEGVLVVVDDKPYIHVGDVVFLVLVVAGDVAKVLVDVVVVSIDAFFLVLFVVAILRLVVVFVDLVVFLVQSVVANNGS</sequence>
<feature type="transmembrane region" description="Helical" evidence="1">
    <location>
        <begin position="56"/>
        <end position="79"/>
    </location>
</feature>
<evidence type="ECO:0000313" key="3">
    <source>
        <dbReference type="Proteomes" id="UP001209540"/>
    </source>
</evidence>
<keyword evidence="1" id="KW-0812">Transmembrane</keyword>